<feature type="region of interest" description="Disordered" evidence="1">
    <location>
        <begin position="127"/>
        <end position="157"/>
    </location>
</feature>
<organism evidence="2 3">
    <name type="scientific">Paramecium octaurelia</name>
    <dbReference type="NCBI Taxonomy" id="43137"/>
    <lineage>
        <taxon>Eukaryota</taxon>
        <taxon>Sar</taxon>
        <taxon>Alveolata</taxon>
        <taxon>Ciliophora</taxon>
        <taxon>Intramacronucleata</taxon>
        <taxon>Oligohymenophorea</taxon>
        <taxon>Peniculida</taxon>
        <taxon>Parameciidae</taxon>
        <taxon>Paramecium</taxon>
    </lineage>
</organism>
<dbReference type="OMA" id="NIMFEEP"/>
<keyword evidence="3" id="KW-1185">Reference proteome</keyword>
<evidence type="ECO:0000313" key="2">
    <source>
        <dbReference type="EMBL" id="CAD8141252.1"/>
    </source>
</evidence>
<gene>
    <name evidence="2" type="ORF">POCTA_138.1.T0120336</name>
</gene>
<dbReference type="EMBL" id="CAJJDP010000011">
    <property type="protein sequence ID" value="CAD8141252.1"/>
    <property type="molecule type" value="Genomic_DNA"/>
</dbReference>
<dbReference type="AlphaFoldDB" id="A0A8S1SS13"/>
<dbReference type="OrthoDB" id="303213at2759"/>
<accession>A0A8S1SS13</accession>
<evidence type="ECO:0000313" key="3">
    <source>
        <dbReference type="Proteomes" id="UP000683925"/>
    </source>
</evidence>
<sequence>MQNVKNKQQMGNSKIQGTRETNQQRKKKKFEFKHRNSKLHKRQLKQAKEKEQIKLNQSLHQVTHSPSLCHHHLKFFFWYSCLIIPKQMRYQDLNLDIYQLGKTNIIQLTIIKYQFIQYLLMGCTQGKPPQKHSAQGHQQPPANLLPEPQLTDHHQNPKDKLDYVLSNTTLDHLEQKKSNYDKLIDNLVQQMKISQKEFPSYNDILVDYYKKITEQNNPGKELIHSSINFMTQEFNQFNKLESFLEESDKQLQQKTFKFLIDLYFILSTMKTEIQLQSYWSGDYMKRYEDQDHHVSIQNDNTNTQISNLNQIELYLKQKIQKAIQNISQRQRQQQLIKINSSHDEVMTKTAFNHNETIVHHAKSQNQKYATPI</sequence>
<evidence type="ECO:0000256" key="1">
    <source>
        <dbReference type="SAM" id="MobiDB-lite"/>
    </source>
</evidence>
<feature type="compositionally biased region" description="Basic residues" evidence="1">
    <location>
        <begin position="24"/>
        <end position="43"/>
    </location>
</feature>
<comment type="caution">
    <text evidence="2">The sequence shown here is derived from an EMBL/GenBank/DDBJ whole genome shotgun (WGS) entry which is preliminary data.</text>
</comment>
<dbReference type="Proteomes" id="UP000683925">
    <property type="component" value="Unassembled WGS sequence"/>
</dbReference>
<feature type="region of interest" description="Disordered" evidence="1">
    <location>
        <begin position="1"/>
        <end position="43"/>
    </location>
</feature>
<reference evidence="2" key="1">
    <citation type="submission" date="2021-01" db="EMBL/GenBank/DDBJ databases">
        <authorList>
            <consortium name="Genoscope - CEA"/>
            <person name="William W."/>
        </authorList>
    </citation>
    <scope>NUCLEOTIDE SEQUENCE</scope>
</reference>
<feature type="compositionally biased region" description="Polar residues" evidence="1">
    <location>
        <begin position="132"/>
        <end position="141"/>
    </location>
</feature>
<protein>
    <submittedName>
        <fullName evidence="2">Uncharacterized protein</fullName>
    </submittedName>
</protein>
<name>A0A8S1SS13_PAROT</name>
<proteinExistence type="predicted"/>
<feature type="compositionally biased region" description="Polar residues" evidence="1">
    <location>
        <begin position="1"/>
        <end position="21"/>
    </location>
</feature>